<accession>W7KWC3</accession>
<dbReference type="Gene3D" id="3.90.1170.40">
    <property type="entry name" value="Molybdopterin biosynthesis MoaE subunit"/>
    <property type="match status" value="1"/>
</dbReference>
<dbReference type="AlphaFoldDB" id="W7KWC3"/>
<dbReference type="CDD" id="cd00754">
    <property type="entry name" value="Ubl_MoaD"/>
    <property type="match status" value="1"/>
</dbReference>
<dbReference type="EMBL" id="ASRH01000006">
    <property type="protein sequence ID" value="EWG06937.1"/>
    <property type="molecule type" value="Genomic_DNA"/>
</dbReference>
<dbReference type="InterPro" id="IPR003749">
    <property type="entry name" value="ThiS/MoaD-like"/>
</dbReference>
<dbReference type="Pfam" id="PF02597">
    <property type="entry name" value="ThiS"/>
    <property type="match status" value="1"/>
</dbReference>
<protein>
    <submittedName>
        <fullName evidence="1">Molybdopterin converting factor</fullName>
    </submittedName>
</protein>
<keyword evidence="2" id="KW-1185">Reference proteome</keyword>
<dbReference type="Gene3D" id="3.10.20.30">
    <property type="match status" value="1"/>
</dbReference>
<dbReference type="Pfam" id="PF02391">
    <property type="entry name" value="MoaE"/>
    <property type="match status" value="1"/>
</dbReference>
<dbReference type="InterPro" id="IPR012675">
    <property type="entry name" value="Beta-grasp_dom_sf"/>
</dbReference>
<dbReference type="SUPFAM" id="SSF54285">
    <property type="entry name" value="MoaD/ThiS"/>
    <property type="match status" value="1"/>
</dbReference>
<organism evidence="1 2">
    <name type="scientific">Candidatus Aramenus sulfurataquae</name>
    <dbReference type="NCBI Taxonomy" id="1326980"/>
    <lineage>
        <taxon>Archaea</taxon>
        <taxon>Thermoproteota</taxon>
        <taxon>Thermoprotei</taxon>
        <taxon>Sulfolobales</taxon>
        <taxon>Sulfolobaceae</taxon>
        <taxon>Candidatus Aramenus</taxon>
    </lineage>
</organism>
<dbReference type="Proteomes" id="UP000054284">
    <property type="component" value="Unassembled WGS sequence"/>
</dbReference>
<dbReference type="SUPFAM" id="SSF54690">
    <property type="entry name" value="Molybdopterin synthase subunit MoaE"/>
    <property type="match status" value="1"/>
</dbReference>
<dbReference type="InterPro" id="IPR036563">
    <property type="entry name" value="MoaE_sf"/>
</dbReference>
<dbReference type="InterPro" id="IPR003448">
    <property type="entry name" value="Mopterin_biosynth_MoaE"/>
</dbReference>
<dbReference type="NCBIfam" id="TIGR01687">
    <property type="entry name" value="moaD_arch"/>
    <property type="match status" value="1"/>
</dbReference>
<evidence type="ECO:0000313" key="1">
    <source>
        <dbReference type="EMBL" id="EWG06937.1"/>
    </source>
</evidence>
<comment type="caution">
    <text evidence="1">The sequence shown here is derived from an EMBL/GenBank/DDBJ whole genome shotgun (WGS) entry which is preliminary data.</text>
</comment>
<dbReference type="CDD" id="cd00756">
    <property type="entry name" value="MoaE"/>
    <property type="match status" value="1"/>
</dbReference>
<reference evidence="1 2" key="1">
    <citation type="journal article" date="2014" name="Genome Announc.">
        <title>Draft Genome Sequence of the Sulfolobales Archaeon AZ1, Obtained through Metagenomic Analysis of a Mexican Hot Spring.</title>
        <authorList>
            <person name="Servin-Garciduenas L.E."/>
            <person name="Martinez-Romero E."/>
        </authorList>
    </citation>
    <scope>NUCLEOTIDE SEQUENCE [LARGE SCALE GENOMIC DNA]</scope>
    <source>
        <strain evidence="1">AZ1-illumnia</strain>
    </source>
</reference>
<gene>
    <name evidence="1" type="ORF">ASUL_07104</name>
</gene>
<name>W7KWC3_9CREN</name>
<sequence length="235" mass="26153">MKVKLKYFAFMSDLTGKKEEEWETSCTDVNCLVAELSGKYGSAFLNYVKNGIGGIKVVVLVNGVANVSTLKNGDEVAFLPPPSGGELVKGKFNFLEEIRKFREDAPPEAGSLVVYLGFVKGVVESHKVYELDYEAYEDYTVKRIREIEEAIKEKYKDVVKVKIIHAIDKMKPGDDVILIMVMGKGRKDAISAVGEAIELVKHTTGIWKLEVRDDGQFWVVAGNTRVKRDEKAGSP</sequence>
<dbReference type="InterPro" id="IPR016155">
    <property type="entry name" value="Mopterin_synth/thiamin_S_b"/>
</dbReference>
<dbReference type="PANTHER" id="PTHR23404">
    <property type="entry name" value="MOLYBDOPTERIN SYNTHASE RELATED"/>
    <property type="match status" value="1"/>
</dbReference>
<dbReference type="InterPro" id="IPR010038">
    <property type="entry name" value="MoaD_arc-typ"/>
</dbReference>
<evidence type="ECO:0000313" key="2">
    <source>
        <dbReference type="Proteomes" id="UP000054284"/>
    </source>
</evidence>
<proteinExistence type="predicted"/>
<dbReference type="GO" id="GO:0006777">
    <property type="term" value="P:Mo-molybdopterin cofactor biosynthetic process"/>
    <property type="evidence" value="ECO:0007669"/>
    <property type="project" value="InterPro"/>
</dbReference>
<dbReference type="PATRIC" id="fig|1326980.6.peg.1408"/>